<dbReference type="InterPro" id="IPR051450">
    <property type="entry name" value="Gfo/Idh/MocA_Oxidoreductases"/>
</dbReference>
<proteinExistence type="predicted"/>
<reference evidence="2" key="1">
    <citation type="journal article" date="2016" name="Genome Announc.">
        <title>Draft Genome Sequence of the Syntrophic Lactate-Degrading Bacterium Tepidanaerobacter syntrophicus JLT.</title>
        <authorList>
            <person name="Matsuura N."/>
            <person name="Ohashi A."/>
            <person name="Tourlousse D.M."/>
            <person name="Sekiguchi Y."/>
        </authorList>
    </citation>
    <scope>NUCLEOTIDE SEQUENCE [LARGE SCALE GENOMIC DNA]</scope>
    <source>
        <strain evidence="2">JL</strain>
    </source>
</reference>
<dbReference type="GO" id="GO:0000166">
    <property type="term" value="F:nucleotide binding"/>
    <property type="evidence" value="ECO:0007669"/>
    <property type="project" value="InterPro"/>
</dbReference>
<evidence type="ECO:0000313" key="3">
    <source>
        <dbReference type="Proteomes" id="UP000062160"/>
    </source>
</evidence>
<organism evidence="2">
    <name type="scientific">Tepidanaerobacter syntrophicus</name>
    <dbReference type="NCBI Taxonomy" id="224999"/>
    <lineage>
        <taxon>Bacteria</taxon>
        <taxon>Bacillati</taxon>
        <taxon>Bacillota</taxon>
        <taxon>Clostridia</taxon>
        <taxon>Thermosediminibacterales</taxon>
        <taxon>Tepidanaerobacteraceae</taxon>
        <taxon>Tepidanaerobacter</taxon>
    </lineage>
</organism>
<dbReference type="SUPFAM" id="SSF51735">
    <property type="entry name" value="NAD(P)-binding Rossmann-fold domains"/>
    <property type="match status" value="1"/>
</dbReference>
<dbReference type="STRING" id="224999.GCA_001485475_01040"/>
<dbReference type="Pfam" id="PF01408">
    <property type="entry name" value="GFO_IDH_MocA"/>
    <property type="match status" value="1"/>
</dbReference>
<dbReference type="Proteomes" id="UP000062160">
    <property type="component" value="Unassembled WGS sequence"/>
</dbReference>
<dbReference type="InterPro" id="IPR036291">
    <property type="entry name" value="NAD(P)-bd_dom_sf"/>
</dbReference>
<dbReference type="EMBL" id="DF977001">
    <property type="protein sequence ID" value="GAQ25025.1"/>
    <property type="molecule type" value="Genomic_DNA"/>
</dbReference>
<evidence type="ECO:0000313" key="2">
    <source>
        <dbReference type="EMBL" id="GAQ25025.1"/>
    </source>
</evidence>
<evidence type="ECO:0000259" key="1">
    <source>
        <dbReference type="Pfam" id="PF01408"/>
    </source>
</evidence>
<dbReference type="RefSeq" id="WP_059032416.1">
    <property type="nucleotide sequence ID" value="NZ_DF977001.1"/>
</dbReference>
<protein>
    <submittedName>
        <fullName evidence="2">Dehydrogenase</fullName>
    </submittedName>
</protein>
<name>A0A0U9HMG7_9FIRM</name>
<dbReference type="SUPFAM" id="SSF55347">
    <property type="entry name" value="Glyceraldehyde-3-phosphate dehydrogenase-like, C-terminal domain"/>
    <property type="match status" value="1"/>
</dbReference>
<dbReference type="AlphaFoldDB" id="A0A0U9HMG7"/>
<sequence length="328" mass="37337">MVKIGMVGFGGIGNVHYDNYKNIDGCKVVAVVCNTAQDKEKAAKFNLAVYDDIASMTANEQIDVIDVCTPTYLHKEHVVESLNCGKHVIVEKPMALCAKDAKEMFDLAAKKNLLLFVGQVVRFTRESEILYEAVKSEKYGKPLDGYFIRLSACPTWSKGGWLFDRKKSGLVPFDLHVHDLDLIISIFGKPRNFTYTSCGRPDAGYKEHYRFNYTLDNLNVTAEAAWFNANYPFKAAWRVYFENAVLENDGKKVTVYEHDKEPFTYNFQEDKAVATEINLPASDMFYRELSHFIECIERGVPSERIHPDEIIEGIKILEKITEEEKPAV</sequence>
<dbReference type="InterPro" id="IPR000683">
    <property type="entry name" value="Gfo/Idh/MocA-like_OxRdtase_N"/>
</dbReference>
<dbReference type="Gene3D" id="3.40.50.720">
    <property type="entry name" value="NAD(P)-binding Rossmann-like Domain"/>
    <property type="match status" value="1"/>
</dbReference>
<dbReference type="PANTHER" id="PTHR43377:SF1">
    <property type="entry name" value="BILIVERDIN REDUCTASE A"/>
    <property type="match status" value="1"/>
</dbReference>
<dbReference type="Gene3D" id="3.30.360.10">
    <property type="entry name" value="Dihydrodipicolinate Reductase, domain 2"/>
    <property type="match status" value="1"/>
</dbReference>
<feature type="domain" description="Gfo/Idh/MocA-like oxidoreductase N-terminal" evidence="1">
    <location>
        <begin position="2"/>
        <end position="118"/>
    </location>
</feature>
<dbReference type="OrthoDB" id="240873at2"/>
<accession>A0A0U9HMG7</accession>
<keyword evidence="3" id="KW-1185">Reference proteome</keyword>
<dbReference type="PANTHER" id="PTHR43377">
    <property type="entry name" value="BILIVERDIN REDUCTASE A"/>
    <property type="match status" value="1"/>
</dbReference>
<gene>
    <name evidence="2" type="ORF">TSYNT_743</name>
</gene>